<reference evidence="11" key="4">
    <citation type="submission" date="2021-05" db="UniProtKB">
        <authorList>
            <consortium name="EnsemblPlants"/>
        </authorList>
    </citation>
    <scope>IDENTIFICATION</scope>
    <source>
        <strain evidence="11">cv. B73</strain>
    </source>
</reference>
<evidence type="ECO:0000256" key="4">
    <source>
        <dbReference type="ARBA" id="ARBA00023015"/>
    </source>
</evidence>
<dbReference type="RefSeq" id="XP_008656064.1">
    <property type="nucleotide sequence ID" value="XM_008657842.2"/>
</dbReference>
<feature type="domain" description="GATA-type" evidence="9">
    <location>
        <begin position="156"/>
        <end position="187"/>
    </location>
</feature>
<reference evidence="10" key="2">
    <citation type="submission" date="2015-12" db="EMBL/GenBank/DDBJ databases">
        <title>Update maize B73 reference genome by single molecule sequencing technologies.</title>
        <authorList>
            <consortium name="Maize Genome Sequencing Project"/>
            <person name="Ware D."/>
        </authorList>
    </citation>
    <scope>NUCLEOTIDE SEQUENCE</scope>
    <source>
        <tissue evidence="10">Seedling</tissue>
    </source>
</reference>
<keyword evidence="1" id="KW-0479">Metal-binding</keyword>
<dbReference type="CDD" id="cd00202">
    <property type="entry name" value="ZnF_GATA"/>
    <property type="match status" value="1"/>
</dbReference>
<evidence type="ECO:0000259" key="9">
    <source>
        <dbReference type="PROSITE" id="PS50114"/>
    </source>
</evidence>
<dbReference type="SMR" id="A0A1D6FL14"/>
<evidence type="ECO:0000313" key="10">
    <source>
        <dbReference type="EMBL" id="AQK92388.1"/>
    </source>
</evidence>
<organism evidence="10">
    <name type="scientific">Zea mays</name>
    <name type="common">Maize</name>
    <dbReference type="NCBI Taxonomy" id="4577"/>
    <lineage>
        <taxon>Eukaryota</taxon>
        <taxon>Viridiplantae</taxon>
        <taxon>Streptophyta</taxon>
        <taxon>Embryophyta</taxon>
        <taxon>Tracheophyta</taxon>
        <taxon>Spermatophyta</taxon>
        <taxon>Magnoliopsida</taxon>
        <taxon>Liliopsida</taxon>
        <taxon>Poales</taxon>
        <taxon>Poaceae</taxon>
        <taxon>PACMAD clade</taxon>
        <taxon>Panicoideae</taxon>
        <taxon>Andropogonodae</taxon>
        <taxon>Andropogoneae</taxon>
        <taxon>Tripsacinae</taxon>
        <taxon>Zea</taxon>
    </lineage>
</organism>
<comment type="similarity">
    <text evidence="7">Belongs to the type IV zinc-finger family. Class B subfamily.</text>
</comment>
<keyword evidence="3" id="KW-0862">Zinc</keyword>
<proteinExistence type="inferred from homology"/>
<name>A0A1D6FL14_MAIZE</name>
<dbReference type="GeneID" id="103635377"/>
<dbReference type="GO" id="GO:0005634">
    <property type="term" value="C:nucleus"/>
    <property type="evidence" value="ECO:0000318"/>
    <property type="project" value="GO_Central"/>
</dbReference>
<evidence type="ECO:0000313" key="12">
    <source>
        <dbReference type="Proteomes" id="UP000007305"/>
    </source>
</evidence>
<dbReference type="Pfam" id="PF00320">
    <property type="entry name" value="GATA"/>
    <property type="match status" value="1"/>
</dbReference>
<evidence type="ECO:0000256" key="5">
    <source>
        <dbReference type="ARBA" id="ARBA00023125"/>
    </source>
</evidence>
<dbReference type="KEGG" id="zma:103635377"/>
<dbReference type="PANTHER" id="PTHR46813">
    <property type="entry name" value="GATA TRANSCRIPTION FACTOR 18"/>
    <property type="match status" value="1"/>
</dbReference>
<evidence type="ECO:0000256" key="8">
    <source>
        <dbReference type="PROSITE-ProRule" id="PRU00094"/>
    </source>
</evidence>
<dbReference type="EnsemblPlants" id="Zm00001eb344540_T001">
    <property type="protein sequence ID" value="Zm00001eb344540_P001"/>
    <property type="gene ID" value="Zm00001eb344540"/>
</dbReference>
<evidence type="ECO:0000256" key="3">
    <source>
        <dbReference type="ARBA" id="ARBA00022833"/>
    </source>
</evidence>
<dbReference type="GO" id="GO:0008270">
    <property type="term" value="F:zinc ion binding"/>
    <property type="evidence" value="ECO:0007669"/>
    <property type="project" value="UniProtKB-KW"/>
</dbReference>
<dbReference type="GO" id="GO:0006355">
    <property type="term" value="P:regulation of DNA-templated transcription"/>
    <property type="evidence" value="ECO:0000318"/>
    <property type="project" value="GO_Central"/>
</dbReference>
<keyword evidence="5" id="KW-0238">DNA-binding</keyword>
<dbReference type="InterPro" id="IPR013088">
    <property type="entry name" value="Znf_NHR/GATA"/>
</dbReference>
<reference evidence="12" key="1">
    <citation type="journal article" date="2009" name="Science">
        <title>The B73 maize genome: complexity, diversity, and dynamics.</title>
        <authorList>
            <person name="Schnable P.S."/>
            <person name="Ware D."/>
            <person name="Fulton R.S."/>
            <person name="Stein J.C."/>
            <person name="Wei F."/>
            <person name="Pasternak S."/>
            <person name="Liang C."/>
            <person name="Zhang J."/>
            <person name="Fulton L."/>
            <person name="Graves T.A."/>
            <person name="Minx P."/>
            <person name="Reily A.D."/>
            <person name="Courtney L."/>
            <person name="Kruchowski S.S."/>
            <person name="Tomlinson C."/>
            <person name="Strong C."/>
            <person name="Delehaunty K."/>
            <person name="Fronick C."/>
            <person name="Courtney B."/>
            <person name="Rock S.M."/>
            <person name="Belter E."/>
            <person name="Du F."/>
            <person name="Kim K."/>
            <person name="Abbott R.M."/>
            <person name="Cotton M."/>
            <person name="Levy A."/>
            <person name="Marchetto P."/>
            <person name="Ochoa K."/>
            <person name="Jackson S.M."/>
            <person name="Gillam B."/>
            <person name="Chen W."/>
            <person name="Yan L."/>
            <person name="Higginbotham J."/>
            <person name="Cardenas M."/>
            <person name="Waligorski J."/>
            <person name="Applebaum E."/>
            <person name="Phelps L."/>
            <person name="Falcone J."/>
            <person name="Kanchi K."/>
            <person name="Thane T."/>
            <person name="Scimone A."/>
            <person name="Thane N."/>
            <person name="Henke J."/>
            <person name="Wang T."/>
            <person name="Ruppert J."/>
            <person name="Shah N."/>
            <person name="Rotter K."/>
            <person name="Hodges J."/>
            <person name="Ingenthron E."/>
            <person name="Cordes M."/>
            <person name="Kohlberg S."/>
            <person name="Sgro J."/>
            <person name="Delgado B."/>
            <person name="Mead K."/>
            <person name="Chinwalla A."/>
            <person name="Leonard S."/>
            <person name="Crouse K."/>
            <person name="Collura K."/>
            <person name="Kudrna D."/>
            <person name="Currie J."/>
            <person name="He R."/>
            <person name="Angelova A."/>
            <person name="Rajasekar S."/>
            <person name="Mueller T."/>
            <person name="Lomeli R."/>
            <person name="Scara G."/>
            <person name="Ko A."/>
            <person name="Delaney K."/>
            <person name="Wissotski M."/>
            <person name="Lopez G."/>
            <person name="Campos D."/>
            <person name="Braidotti M."/>
            <person name="Ashley E."/>
            <person name="Golser W."/>
            <person name="Kim H."/>
            <person name="Lee S."/>
            <person name="Lin J."/>
            <person name="Dujmic Z."/>
            <person name="Kim W."/>
            <person name="Talag J."/>
            <person name="Zuccolo A."/>
            <person name="Fan C."/>
            <person name="Sebastian A."/>
            <person name="Kramer M."/>
            <person name="Spiegel L."/>
            <person name="Nascimento L."/>
            <person name="Zutavern T."/>
            <person name="Miller B."/>
            <person name="Ambroise C."/>
            <person name="Muller S."/>
            <person name="Spooner W."/>
            <person name="Narechania A."/>
            <person name="Ren L."/>
            <person name="Wei S."/>
            <person name="Kumari S."/>
            <person name="Faga B."/>
            <person name="Levy M.J."/>
            <person name="McMahan L."/>
            <person name="Van Buren P."/>
            <person name="Vaughn M.W."/>
            <person name="Ying K."/>
            <person name="Yeh C.-T."/>
            <person name="Emrich S.J."/>
            <person name="Jia Y."/>
            <person name="Kalyanaraman A."/>
            <person name="Hsia A.-P."/>
            <person name="Barbazuk W.B."/>
            <person name="Baucom R.S."/>
            <person name="Brutnell T.P."/>
            <person name="Carpita N.C."/>
            <person name="Chaparro C."/>
            <person name="Chia J.-M."/>
            <person name="Deragon J.-M."/>
            <person name="Estill J.C."/>
            <person name="Fu Y."/>
            <person name="Jeddeloh J.A."/>
            <person name="Han Y."/>
            <person name="Lee H."/>
            <person name="Li P."/>
            <person name="Lisch D.R."/>
            <person name="Liu S."/>
            <person name="Liu Z."/>
            <person name="Nagel D.H."/>
            <person name="McCann M.C."/>
            <person name="SanMiguel P."/>
            <person name="Myers A.M."/>
            <person name="Nettleton D."/>
            <person name="Nguyen J."/>
            <person name="Penning B.W."/>
            <person name="Ponnala L."/>
            <person name="Schneider K.L."/>
            <person name="Schwartz D.C."/>
            <person name="Sharma A."/>
            <person name="Soderlund C."/>
            <person name="Springer N.M."/>
            <person name="Sun Q."/>
            <person name="Wang H."/>
            <person name="Waterman M."/>
            <person name="Westerman R."/>
            <person name="Wolfgruber T.K."/>
            <person name="Yang L."/>
            <person name="Yu Y."/>
            <person name="Zhang L."/>
            <person name="Zhou S."/>
            <person name="Zhu Q."/>
            <person name="Bennetzen J.L."/>
            <person name="Dawe R.K."/>
            <person name="Jiang J."/>
            <person name="Jiang N."/>
            <person name="Presting G.G."/>
            <person name="Wessler S.R."/>
            <person name="Aluru S."/>
            <person name="Martienssen R.A."/>
            <person name="Clifton S.W."/>
            <person name="McCombie W.R."/>
            <person name="Wing R.A."/>
            <person name="Wilson R.K."/>
        </authorList>
    </citation>
    <scope>NUCLEOTIDE SEQUENCE [LARGE SCALE GENOMIC DNA]</scope>
    <source>
        <strain evidence="12">cv. B73</strain>
    </source>
</reference>
<keyword evidence="6" id="KW-0804">Transcription</keyword>
<protein>
    <submittedName>
        <fullName evidence="10">GATA transcription factor 19</fullName>
    </submittedName>
</protein>
<dbReference type="PROSITE" id="PS00344">
    <property type="entry name" value="GATA_ZN_FINGER_1"/>
    <property type="match status" value="1"/>
</dbReference>
<dbReference type="Gramene" id="Zm00001eb344540_T001">
    <property type="protein sequence ID" value="Zm00001eb344540_P001"/>
    <property type="gene ID" value="Zm00001eb344540"/>
</dbReference>
<dbReference type="PaxDb" id="4577-GRMZM2G397616_P01"/>
<dbReference type="GO" id="GO:0000976">
    <property type="term" value="F:transcription cis-regulatory region binding"/>
    <property type="evidence" value="ECO:0000318"/>
    <property type="project" value="GO_Central"/>
</dbReference>
<keyword evidence="2 8" id="KW-0863">Zinc-finger</keyword>
<dbReference type="eggNOG" id="KOG1601">
    <property type="taxonomic scope" value="Eukaryota"/>
</dbReference>
<dbReference type="GO" id="GO:0003700">
    <property type="term" value="F:DNA-binding transcription factor activity"/>
    <property type="evidence" value="ECO:0000318"/>
    <property type="project" value="GO_Central"/>
</dbReference>
<reference evidence="11" key="3">
    <citation type="submission" date="2019-07" db="EMBL/GenBank/DDBJ databases">
        <authorList>
            <person name="Seetharam A."/>
            <person name="Woodhouse M."/>
            <person name="Cannon E."/>
        </authorList>
    </citation>
    <scope>NUCLEOTIDE SEQUENCE [LARGE SCALE GENOMIC DNA]</scope>
    <source>
        <strain evidence="11">cv. B73</strain>
    </source>
</reference>
<dbReference type="Proteomes" id="UP000007305">
    <property type="component" value="Chromosome 8"/>
</dbReference>
<dbReference type="STRING" id="4577.A0A1D6FL14"/>
<evidence type="ECO:0000256" key="7">
    <source>
        <dbReference type="ARBA" id="ARBA00024019"/>
    </source>
</evidence>
<sequence length="270" mass="28140">MLRHCTHKQHRHSHQQSVVAAAAAPATMAAASPAFSLFFPLPNTKAFQFDDDSHSSVTTCPSSPSSSSSSTGTVDCTLSLGTPSSRRAAAKPRPPCLALPSRSAVSCDVAAPADQSCCCRCCSCPGGRRPSPAAANKRAAAAHGHGQDPAPLVDHRCASCGTTSTPLWRNGPRGPKSLCNACGIRFRKKERRAATGTTTADMDQGGCYLAQRAQYGAATSGRAYYGGGDGDIADAEAVPAQFLAWRPSVVEAAEFAAVWPEPATLFQYIN</sequence>
<dbReference type="Gene3D" id="3.30.50.10">
    <property type="entry name" value="Erythroid Transcription Factor GATA-1, subunit A"/>
    <property type="match status" value="1"/>
</dbReference>
<gene>
    <name evidence="11" type="primary">LOC103635377</name>
    <name evidence="10" type="ORF">ZEAMMB73_Zm00001d009668</name>
</gene>
<dbReference type="GO" id="GO:0009908">
    <property type="term" value="P:flower development"/>
    <property type="evidence" value="ECO:0000318"/>
    <property type="project" value="GO_Central"/>
</dbReference>
<evidence type="ECO:0000256" key="2">
    <source>
        <dbReference type="ARBA" id="ARBA00022771"/>
    </source>
</evidence>
<dbReference type="PANTHER" id="PTHR46813:SF1">
    <property type="entry name" value="GATA TRANSCRIPTION FACTOR 15"/>
    <property type="match status" value="1"/>
</dbReference>
<dbReference type="PROSITE" id="PS50114">
    <property type="entry name" value="GATA_ZN_FINGER_2"/>
    <property type="match status" value="1"/>
</dbReference>
<keyword evidence="12" id="KW-1185">Reference proteome</keyword>
<dbReference type="SUPFAM" id="SSF57716">
    <property type="entry name" value="Glucocorticoid receptor-like (DNA-binding domain)"/>
    <property type="match status" value="1"/>
</dbReference>
<keyword evidence="4" id="KW-0805">Transcription regulation</keyword>
<dbReference type="AlphaFoldDB" id="A0A1D6FL14"/>
<evidence type="ECO:0000313" key="11">
    <source>
        <dbReference type="EnsemblPlants" id="Zm00001eb344540_P001"/>
    </source>
</evidence>
<dbReference type="OrthoDB" id="2162994at2759"/>
<accession>A0A1D6FL14</accession>
<dbReference type="SMART" id="SM00401">
    <property type="entry name" value="ZnF_GATA"/>
    <property type="match status" value="1"/>
</dbReference>
<dbReference type="EMBL" id="CM000784">
    <property type="protein sequence ID" value="AQK92388.1"/>
    <property type="molecule type" value="Genomic_DNA"/>
</dbReference>
<evidence type="ECO:0000256" key="6">
    <source>
        <dbReference type="ARBA" id="ARBA00023163"/>
    </source>
</evidence>
<dbReference type="OMA" id="AADPCYY"/>
<dbReference type="InterPro" id="IPR000679">
    <property type="entry name" value="Znf_GATA"/>
</dbReference>
<evidence type="ECO:0000256" key="1">
    <source>
        <dbReference type="ARBA" id="ARBA00022723"/>
    </source>
</evidence>